<evidence type="ECO:0000313" key="4">
    <source>
        <dbReference type="EMBL" id="NIA69484.1"/>
    </source>
</evidence>
<dbReference type="EMBL" id="JAAQPH010000009">
    <property type="protein sequence ID" value="NIA69484.1"/>
    <property type="molecule type" value="Genomic_DNA"/>
</dbReference>
<protein>
    <recommendedName>
        <fullName evidence="6">Flagellar assembly protein FliH</fullName>
    </recommendedName>
</protein>
<dbReference type="PANTHER" id="PTHR34982:SF1">
    <property type="entry name" value="FLAGELLAR ASSEMBLY PROTEIN FLIH"/>
    <property type="match status" value="1"/>
</dbReference>
<dbReference type="AlphaFoldDB" id="A0A967EXZ6"/>
<evidence type="ECO:0000256" key="1">
    <source>
        <dbReference type="ARBA" id="ARBA00022448"/>
    </source>
</evidence>
<dbReference type="RefSeq" id="WP_167225149.1">
    <property type="nucleotide sequence ID" value="NZ_JAAQPH010000009.1"/>
</dbReference>
<comment type="caution">
    <text evidence="4">The sequence shown here is derived from an EMBL/GenBank/DDBJ whole genome shotgun (WGS) entry which is preliminary data.</text>
</comment>
<sequence length="254" mass="27414">MDTYEKFLFQTSFEVAALASAAEAKAAEEVAAEELPAPTFSEEELAAAKQSAFAEGKAAGLTEAEAGIARQTEERLAALTERFESLAGIIDEKISENHQESLLAAMTVVRKLFPQLSNSERLMEAQAVVEDCLERLREEPRMVVRAADQDLDSLKDHIDTCIARSGFNGKLVFLADNRLSPGDIRVEWADGGAERDQNAIWQEIDGIIARTLGAAKEQDGKSPPTAGADGTEQKDTSQPAPPAGTEPLRRAETA</sequence>
<evidence type="ECO:0008006" key="6">
    <source>
        <dbReference type="Google" id="ProtNLM"/>
    </source>
</evidence>
<accession>A0A967EXZ6</accession>
<keyword evidence="5" id="KW-1185">Reference proteome</keyword>
<feature type="region of interest" description="Disordered" evidence="3">
    <location>
        <begin position="212"/>
        <end position="254"/>
    </location>
</feature>
<organism evidence="4 5">
    <name type="scientific">Pelagibius litoralis</name>
    <dbReference type="NCBI Taxonomy" id="374515"/>
    <lineage>
        <taxon>Bacteria</taxon>
        <taxon>Pseudomonadati</taxon>
        <taxon>Pseudomonadota</taxon>
        <taxon>Alphaproteobacteria</taxon>
        <taxon>Rhodospirillales</taxon>
        <taxon>Rhodovibrionaceae</taxon>
        <taxon>Pelagibius</taxon>
    </lineage>
</organism>
<evidence type="ECO:0000256" key="2">
    <source>
        <dbReference type="ARBA" id="ARBA00022927"/>
    </source>
</evidence>
<name>A0A967EXZ6_9PROT</name>
<evidence type="ECO:0000256" key="3">
    <source>
        <dbReference type="SAM" id="MobiDB-lite"/>
    </source>
</evidence>
<gene>
    <name evidence="4" type="ORF">HBA54_12860</name>
</gene>
<dbReference type="GO" id="GO:0015031">
    <property type="term" value="P:protein transport"/>
    <property type="evidence" value="ECO:0007669"/>
    <property type="project" value="UniProtKB-KW"/>
</dbReference>
<keyword evidence="1" id="KW-0813">Transport</keyword>
<reference evidence="4" key="1">
    <citation type="submission" date="2020-03" db="EMBL/GenBank/DDBJ databases">
        <title>Genome of Pelagibius litoralis DSM 21314T.</title>
        <authorList>
            <person name="Wang G."/>
        </authorList>
    </citation>
    <scope>NUCLEOTIDE SEQUENCE</scope>
    <source>
        <strain evidence="4">DSM 21314</strain>
    </source>
</reference>
<dbReference type="PANTHER" id="PTHR34982">
    <property type="entry name" value="YOP PROTEINS TRANSLOCATION PROTEIN L"/>
    <property type="match status" value="1"/>
</dbReference>
<dbReference type="InterPro" id="IPR051472">
    <property type="entry name" value="T3SS_Stator/FliH"/>
</dbReference>
<dbReference type="GO" id="GO:0005829">
    <property type="term" value="C:cytosol"/>
    <property type="evidence" value="ECO:0007669"/>
    <property type="project" value="TreeGrafter"/>
</dbReference>
<evidence type="ECO:0000313" key="5">
    <source>
        <dbReference type="Proteomes" id="UP000761264"/>
    </source>
</evidence>
<proteinExistence type="predicted"/>
<dbReference type="Proteomes" id="UP000761264">
    <property type="component" value="Unassembled WGS sequence"/>
</dbReference>
<keyword evidence="2" id="KW-0653">Protein transport</keyword>